<dbReference type="RefSeq" id="WP_204682834.1">
    <property type="nucleotide sequence ID" value="NZ_BSNR01000002.1"/>
</dbReference>
<comment type="subcellular location">
    <subcellularLocation>
        <location evidence="1">Cytoplasm</location>
        <location evidence="1">Cytosol</location>
    </subcellularLocation>
</comment>
<accession>A0ABS2K529</accession>
<evidence type="ECO:0000256" key="3">
    <source>
        <dbReference type="ARBA" id="ARBA00022795"/>
    </source>
</evidence>
<evidence type="ECO:0000256" key="4">
    <source>
        <dbReference type="ARBA" id="ARBA00023186"/>
    </source>
</evidence>
<sequence>MKQAASVDLQRALQITIEMLDAAAGNNWDRVSQLDAERHRQLQRRQAGPLTGDDRQVIATMLTHNQTLKAHAGIARAALKQKLDQHQHNHRALRSYISSSV</sequence>
<keyword evidence="6" id="KW-0966">Cell projection</keyword>
<keyword evidence="4" id="KW-0143">Chaperone</keyword>
<keyword evidence="6" id="KW-0282">Flagellum</keyword>
<evidence type="ECO:0000256" key="1">
    <source>
        <dbReference type="ARBA" id="ARBA00004514"/>
    </source>
</evidence>
<keyword evidence="7" id="KW-1185">Reference proteome</keyword>
<dbReference type="Gene3D" id="1.20.58.380">
    <property type="entry name" value="Flagellar protein flit"/>
    <property type="match status" value="1"/>
</dbReference>
<protein>
    <recommendedName>
        <fullName evidence="5">Flagellar protein FliT</fullName>
    </recommendedName>
</protein>
<evidence type="ECO:0000313" key="7">
    <source>
        <dbReference type="Proteomes" id="UP001430149"/>
    </source>
</evidence>
<evidence type="ECO:0000256" key="5">
    <source>
        <dbReference type="ARBA" id="ARBA00093797"/>
    </source>
</evidence>
<reference evidence="6" key="1">
    <citation type="submission" date="2020-10" db="EMBL/GenBank/DDBJ databases">
        <title>Phylogeny of dyella-like bacteria.</title>
        <authorList>
            <person name="Fu J."/>
        </authorList>
    </citation>
    <scope>NUCLEOTIDE SEQUENCE</scope>
    <source>
        <strain evidence="6">DHOC52</strain>
    </source>
</reference>
<evidence type="ECO:0000256" key="2">
    <source>
        <dbReference type="ARBA" id="ARBA00022490"/>
    </source>
</evidence>
<keyword evidence="6" id="KW-0969">Cilium</keyword>
<dbReference type="Pfam" id="PF05400">
    <property type="entry name" value="FliT"/>
    <property type="match status" value="1"/>
</dbReference>
<dbReference type="Proteomes" id="UP001430149">
    <property type="component" value="Unassembled WGS sequence"/>
</dbReference>
<comment type="caution">
    <text evidence="6">The sequence shown here is derived from an EMBL/GenBank/DDBJ whole genome shotgun (WGS) entry which is preliminary data.</text>
</comment>
<organism evidence="6 7">
    <name type="scientific">Dyella flava</name>
    <dbReference type="NCBI Taxonomy" id="1920170"/>
    <lineage>
        <taxon>Bacteria</taxon>
        <taxon>Pseudomonadati</taxon>
        <taxon>Pseudomonadota</taxon>
        <taxon>Gammaproteobacteria</taxon>
        <taxon>Lysobacterales</taxon>
        <taxon>Rhodanobacteraceae</taxon>
        <taxon>Dyella</taxon>
    </lineage>
</organism>
<dbReference type="EMBL" id="JADIKE010000036">
    <property type="protein sequence ID" value="MBM7126311.1"/>
    <property type="molecule type" value="Genomic_DNA"/>
</dbReference>
<keyword evidence="2" id="KW-0963">Cytoplasm</keyword>
<gene>
    <name evidence="6" type="ORF">ISP19_13105</name>
</gene>
<dbReference type="InterPro" id="IPR008622">
    <property type="entry name" value="FliT"/>
</dbReference>
<keyword evidence="3" id="KW-1005">Bacterial flagellum biogenesis</keyword>
<name>A0ABS2K529_9GAMM</name>
<proteinExistence type="predicted"/>
<evidence type="ECO:0000313" key="6">
    <source>
        <dbReference type="EMBL" id="MBM7126311.1"/>
    </source>
</evidence>